<comment type="caution">
    <text evidence="7">The sequence shown here is derived from an EMBL/GenBank/DDBJ whole genome shotgun (WGS) entry which is preliminary data.</text>
</comment>
<evidence type="ECO:0000313" key="7">
    <source>
        <dbReference type="EMBL" id="GEN08390.1"/>
    </source>
</evidence>
<evidence type="ECO:0000256" key="2">
    <source>
        <dbReference type="ARBA" id="ARBA00052718"/>
    </source>
</evidence>
<dbReference type="CDD" id="cd01745">
    <property type="entry name" value="GATase1_2"/>
    <property type="match status" value="1"/>
</dbReference>
<keyword evidence="7" id="KW-0378">Hydrolase</keyword>
<dbReference type="InterPro" id="IPR029062">
    <property type="entry name" value="Class_I_gatase-like"/>
</dbReference>
<evidence type="ECO:0000313" key="9">
    <source>
        <dbReference type="Proteomes" id="UP000183760"/>
    </source>
</evidence>
<gene>
    <name evidence="7" type="ORF">MFU01_34270</name>
    <name evidence="8" type="ORF">SAMN05443572_106185</name>
</gene>
<dbReference type="GO" id="GO:0033969">
    <property type="term" value="F:gamma-glutamyl-gamma-aminobutyrate hydrolase activity"/>
    <property type="evidence" value="ECO:0007669"/>
    <property type="project" value="UniProtKB-EC"/>
</dbReference>
<dbReference type="PANTHER" id="PTHR43235:SF1">
    <property type="entry name" value="GLUTAMINE AMIDOTRANSFERASE PB2B2.05-RELATED"/>
    <property type="match status" value="1"/>
</dbReference>
<sequence>MNNHPRHHGQPPRRPNIGITPDWSQPEDQPFARYELKVPYAEAVLRAGGLPFVLPYADDPTCVEAYLDRVSGLLVTGGAFDIPPEAYGETAREGLGALKEGRTAFEAALMRGALKRNMPVLGICGGMQLLNVVLGGTLFQDIGREVQGAREHEQKHDRTQPQHPVDVRSGSLLAEAVGHGQLMVNSTHHQAVRTAGKDVSICAMAPDGVVEAIESTAHAFAVGVQWHPEYMSTTIPVHVGLYKTFVQKAREHRR</sequence>
<dbReference type="Proteomes" id="UP000321514">
    <property type="component" value="Unassembled WGS sequence"/>
</dbReference>
<keyword evidence="8" id="KW-0315">Glutamine amidotransferase</keyword>
<dbReference type="SUPFAM" id="SSF52317">
    <property type="entry name" value="Class I glutamine amidotransferase-like"/>
    <property type="match status" value="1"/>
</dbReference>
<dbReference type="GO" id="GO:0005829">
    <property type="term" value="C:cytosol"/>
    <property type="evidence" value="ECO:0007669"/>
    <property type="project" value="TreeGrafter"/>
</dbReference>
<comment type="pathway">
    <text evidence="4">Amine and polyamine degradation; putrescine degradation; 4-aminobutanoate from putrescine: step 4/4.</text>
</comment>
<reference evidence="7 10" key="2">
    <citation type="submission" date="2019-07" db="EMBL/GenBank/DDBJ databases">
        <title>Whole genome shotgun sequence of Myxococcus fulvus NBRC 100333.</title>
        <authorList>
            <person name="Hosoyama A."/>
            <person name="Uohara A."/>
            <person name="Ohji S."/>
            <person name="Ichikawa N."/>
        </authorList>
    </citation>
    <scope>NUCLEOTIDE SEQUENCE [LARGE SCALE GENOMIC DNA]</scope>
    <source>
        <strain evidence="7 10">NBRC 100333</strain>
    </source>
</reference>
<evidence type="ECO:0000313" key="8">
    <source>
        <dbReference type="EMBL" id="SEU20775.1"/>
    </source>
</evidence>
<keyword evidence="9" id="KW-1185">Reference proteome</keyword>
<evidence type="ECO:0000256" key="3">
    <source>
        <dbReference type="ARBA" id="ARBA00055068"/>
    </source>
</evidence>
<dbReference type="Pfam" id="PF07722">
    <property type="entry name" value="Peptidase_C26"/>
    <property type="match status" value="1"/>
</dbReference>
<dbReference type="InterPro" id="IPR044668">
    <property type="entry name" value="PuuD-like"/>
</dbReference>
<dbReference type="FunFam" id="3.40.50.880:FF:000030">
    <property type="entry name" value="Gamma-glutamyl-gamma-aminobutyrate hydrolase PuuD"/>
    <property type="match status" value="1"/>
</dbReference>
<organism evidence="7 10">
    <name type="scientific">Myxococcus fulvus</name>
    <dbReference type="NCBI Taxonomy" id="33"/>
    <lineage>
        <taxon>Bacteria</taxon>
        <taxon>Pseudomonadati</taxon>
        <taxon>Myxococcota</taxon>
        <taxon>Myxococcia</taxon>
        <taxon>Myxococcales</taxon>
        <taxon>Cystobacterineae</taxon>
        <taxon>Myxococcaceae</taxon>
        <taxon>Myxococcus</taxon>
    </lineage>
</organism>
<feature type="region of interest" description="Disordered" evidence="6">
    <location>
        <begin position="1"/>
        <end position="24"/>
    </location>
</feature>
<comment type="similarity">
    <text evidence="1">Belongs to the peptidase C26 family.</text>
</comment>
<dbReference type="STRING" id="1334629.MFUL124B02_30400"/>
<evidence type="ECO:0000256" key="1">
    <source>
        <dbReference type="ARBA" id="ARBA00011083"/>
    </source>
</evidence>
<evidence type="ECO:0000313" key="10">
    <source>
        <dbReference type="Proteomes" id="UP000321514"/>
    </source>
</evidence>
<dbReference type="InterPro" id="IPR011697">
    <property type="entry name" value="Peptidase_C26"/>
</dbReference>
<comment type="function">
    <text evidence="3">Involved in the breakdown of putrescine via hydrolysis of the gamma-glutamyl linkage of gamma-glutamyl-gamma-aminobutyrate.</text>
</comment>
<dbReference type="EC" id="3.5.1.94" evidence="5"/>
<dbReference type="GO" id="GO:0006598">
    <property type="term" value="P:polyamine catabolic process"/>
    <property type="evidence" value="ECO:0007669"/>
    <property type="project" value="TreeGrafter"/>
</dbReference>
<reference evidence="8 9" key="1">
    <citation type="submission" date="2016-10" db="EMBL/GenBank/DDBJ databases">
        <authorList>
            <person name="Varghese N."/>
            <person name="Submissions S."/>
        </authorList>
    </citation>
    <scope>NUCLEOTIDE SEQUENCE [LARGE SCALE GENOMIC DNA]</scope>
    <source>
        <strain evidence="8 9">DSM 16525</strain>
    </source>
</reference>
<dbReference type="RefSeq" id="WP_074956041.1">
    <property type="nucleotide sequence ID" value="NZ_BJXR01000028.1"/>
</dbReference>
<evidence type="ECO:0000256" key="6">
    <source>
        <dbReference type="SAM" id="MobiDB-lite"/>
    </source>
</evidence>
<evidence type="ECO:0000256" key="4">
    <source>
        <dbReference type="ARBA" id="ARBA00060634"/>
    </source>
</evidence>
<evidence type="ECO:0000256" key="5">
    <source>
        <dbReference type="ARBA" id="ARBA00066788"/>
    </source>
</evidence>
<dbReference type="OrthoDB" id="9813383at2"/>
<feature type="compositionally biased region" description="Basic residues" evidence="6">
    <location>
        <begin position="1"/>
        <end position="11"/>
    </location>
</feature>
<dbReference type="PANTHER" id="PTHR43235">
    <property type="entry name" value="GLUTAMINE AMIDOTRANSFERASE PB2B2.05-RELATED"/>
    <property type="match status" value="1"/>
</dbReference>
<dbReference type="Gene3D" id="3.40.50.880">
    <property type="match status" value="1"/>
</dbReference>
<comment type="catalytic activity">
    <reaction evidence="2">
        <text>4-(gamma-L-glutamylamino)butanoate + H2O = 4-aminobutanoate + L-glutamate</text>
        <dbReference type="Rhea" id="RHEA:19737"/>
        <dbReference type="ChEBI" id="CHEBI:15377"/>
        <dbReference type="ChEBI" id="CHEBI:29985"/>
        <dbReference type="ChEBI" id="CHEBI:58800"/>
        <dbReference type="ChEBI" id="CHEBI:59888"/>
        <dbReference type="EC" id="3.5.1.94"/>
    </reaction>
</comment>
<dbReference type="EMBL" id="BJXR01000028">
    <property type="protein sequence ID" value="GEN08390.1"/>
    <property type="molecule type" value="Genomic_DNA"/>
</dbReference>
<name>A0A511T2L1_MYXFU</name>
<dbReference type="Proteomes" id="UP000183760">
    <property type="component" value="Unassembled WGS sequence"/>
</dbReference>
<proteinExistence type="inferred from homology"/>
<protein>
    <recommendedName>
        <fullName evidence="5">gamma-glutamyl-gamma-aminobutyrate hydrolase</fullName>
        <ecNumber evidence="5">3.5.1.94</ecNumber>
    </recommendedName>
</protein>
<accession>A0A511T2L1</accession>
<dbReference type="PROSITE" id="PS51273">
    <property type="entry name" value="GATASE_TYPE_1"/>
    <property type="match status" value="1"/>
</dbReference>
<dbReference type="EMBL" id="FOIB01000006">
    <property type="protein sequence ID" value="SEU20775.1"/>
    <property type="molecule type" value="Genomic_DNA"/>
</dbReference>
<dbReference type="AlphaFoldDB" id="A0A511T2L1"/>